<reference evidence="11 12" key="1">
    <citation type="submission" date="2017-03" db="EMBL/GenBank/DDBJ databases">
        <title>Genome of the blue death feigning beetle - Asbolus verrucosus.</title>
        <authorList>
            <person name="Rider S.D."/>
        </authorList>
    </citation>
    <scope>NUCLEOTIDE SEQUENCE [LARGE SCALE GENOMIC DNA]</scope>
    <source>
        <strain evidence="11">Butters</strain>
        <tissue evidence="11">Head and leg muscle</tissue>
    </source>
</reference>
<dbReference type="Pfam" id="PF00060">
    <property type="entry name" value="Lig_chan"/>
    <property type="match status" value="2"/>
</dbReference>
<keyword evidence="4 9" id="KW-0812">Transmembrane</keyword>
<dbReference type="PANTHER" id="PTHR42643:SF33">
    <property type="entry name" value="GLUTAMATE RECEPTOR 2-LIKE PROTEIN"/>
    <property type="match status" value="1"/>
</dbReference>
<keyword evidence="8" id="KW-0325">Glycoprotein</keyword>
<feature type="transmembrane region" description="Helical" evidence="9">
    <location>
        <begin position="207"/>
        <end position="228"/>
    </location>
</feature>
<organism evidence="11 12">
    <name type="scientific">Asbolus verrucosus</name>
    <name type="common">Desert ironclad beetle</name>
    <dbReference type="NCBI Taxonomy" id="1661398"/>
    <lineage>
        <taxon>Eukaryota</taxon>
        <taxon>Metazoa</taxon>
        <taxon>Ecdysozoa</taxon>
        <taxon>Arthropoda</taxon>
        <taxon>Hexapoda</taxon>
        <taxon>Insecta</taxon>
        <taxon>Pterygota</taxon>
        <taxon>Neoptera</taxon>
        <taxon>Endopterygota</taxon>
        <taxon>Coleoptera</taxon>
        <taxon>Polyphaga</taxon>
        <taxon>Cucujiformia</taxon>
        <taxon>Tenebrionidae</taxon>
        <taxon>Pimeliinae</taxon>
        <taxon>Asbolus</taxon>
    </lineage>
</organism>
<evidence type="ECO:0000256" key="6">
    <source>
        <dbReference type="ARBA" id="ARBA00023136"/>
    </source>
</evidence>
<dbReference type="GO" id="GO:0015276">
    <property type="term" value="F:ligand-gated monoatomic ion channel activity"/>
    <property type="evidence" value="ECO:0007669"/>
    <property type="project" value="InterPro"/>
</dbReference>
<keyword evidence="3" id="KW-1003">Cell membrane</keyword>
<dbReference type="AlphaFoldDB" id="A0A482W5P4"/>
<evidence type="ECO:0000313" key="11">
    <source>
        <dbReference type="EMBL" id="RZC40452.1"/>
    </source>
</evidence>
<sequence length="866" mass="99408">ADNQHLFKAPFKWLIFNNFDNIISPTTKILVDSDFTVATKDSNDIYRMKLIYKYGEKDTEFAHNDLGTFSNTFIYYNPFSTTVNRSNLMGQTLTVSYVITNPAYPIDFVNYRNQHVDAINKLSYVLILHMLEVLNCSKNFIQHQSRGYKQQNSYYDGGMFDDLQNGTAEIAGTATFYSVSRLDVVDYISIITPSDMKFILRAPPLSYVNNIFTLAFEVNVWYALYLIIGVNNNTQDMKPSFFDIAMMQIGAIAQQGSDSEPKSNSGRIAVLLIFLVSMFLYTAYSAIIVAFLQSTSNSIRTAQALLNSKISLGVEDVNDIFESQVDAVRNIISTRRMTSKNQNFELMTVENGIRKMRNEFFGFYTKTSLSYKLIMDTFQEYEKCGLIEMDYLNVFQPSISIKKYSAYKKIVKFGWLILNYINNTVSPTRKILVDSNFAIATKDSDNAFQLRLIYKLTENDTDFVYNELGKFSDDFEYYNHFLTAMNRSDLMGSIVTVSYVLTSPAYPIDFVNYRNQHIDGVSKLSYALVFHMLELLNCTKNFIERKSWGYKHQNATYYDGGMFGDIQNGTAEIAGTVAFYTFGRMEVVDYISVTTPSDMKFILRAPPLSYINNLFTLPFEINVWYGLYLITGFTIILLYVIVIYESKYKESFKKANNVENIKPTFVDVIMLQIGAITQQGSEAEPKSSSGRIAVFIVFLVLMFMYTAYAANIVVLLQSTSNSFQTVQDLLYSKINLGVEDIVYSKYYFENQQEPIRKAIYEQKIAPKDQKPNFFSVQDGIRKMRNEFFAFHIETTSGYKVVMDTFQEHEKCGLIEIDYLNTLWPSISVRKRSAHKEIVKVGNFTIALVIANRNIIWKVSPIWSEAV</sequence>
<dbReference type="GO" id="GO:0005886">
    <property type="term" value="C:plasma membrane"/>
    <property type="evidence" value="ECO:0007669"/>
    <property type="project" value="UniProtKB-SubCell"/>
</dbReference>
<evidence type="ECO:0000256" key="8">
    <source>
        <dbReference type="ARBA" id="ARBA00023180"/>
    </source>
</evidence>
<name>A0A482W5P4_ASBVE</name>
<dbReference type="Proteomes" id="UP000292052">
    <property type="component" value="Unassembled WGS sequence"/>
</dbReference>
<dbReference type="GO" id="GO:0050906">
    <property type="term" value="P:detection of stimulus involved in sensory perception"/>
    <property type="evidence" value="ECO:0007669"/>
    <property type="project" value="UniProtKB-ARBA"/>
</dbReference>
<feature type="domain" description="Ionotropic glutamate receptor C-terminal" evidence="10">
    <location>
        <begin position="627"/>
        <end position="733"/>
    </location>
</feature>
<dbReference type="InterPro" id="IPR001320">
    <property type="entry name" value="Iontro_rcpt_C"/>
</dbReference>
<evidence type="ECO:0000256" key="2">
    <source>
        <dbReference type="ARBA" id="ARBA00008685"/>
    </source>
</evidence>
<feature type="transmembrane region" description="Helical" evidence="9">
    <location>
        <begin position="692"/>
        <end position="716"/>
    </location>
</feature>
<keyword evidence="7 11" id="KW-0675">Receptor</keyword>
<dbReference type="SUPFAM" id="SSF53850">
    <property type="entry name" value="Periplasmic binding protein-like II"/>
    <property type="match status" value="2"/>
</dbReference>
<comment type="caution">
    <text evidence="11">The sequence shown here is derived from an EMBL/GenBank/DDBJ whole genome shotgun (WGS) entry which is preliminary data.</text>
</comment>
<dbReference type="OrthoDB" id="6117597at2759"/>
<evidence type="ECO:0000256" key="5">
    <source>
        <dbReference type="ARBA" id="ARBA00022989"/>
    </source>
</evidence>
<comment type="similarity">
    <text evidence="2">Belongs to the glutamate-gated ion channel (TC 1.A.10.1) family.</text>
</comment>
<protein>
    <submittedName>
        <fullName evidence="11">Glutamate receptor 3-like</fullName>
    </submittedName>
</protein>
<evidence type="ECO:0000256" key="1">
    <source>
        <dbReference type="ARBA" id="ARBA00004651"/>
    </source>
</evidence>
<feature type="transmembrane region" description="Helical" evidence="9">
    <location>
        <begin position="268"/>
        <end position="292"/>
    </location>
</feature>
<evidence type="ECO:0000256" key="9">
    <source>
        <dbReference type="SAM" id="Phobius"/>
    </source>
</evidence>
<dbReference type="Gene3D" id="1.10.287.70">
    <property type="match status" value="1"/>
</dbReference>
<dbReference type="Gene3D" id="3.40.190.10">
    <property type="entry name" value="Periplasmic binding protein-like II"/>
    <property type="match status" value="2"/>
</dbReference>
<dbReference type="PANTHER" id="PTHR42643">
    <property type="entry name" value="IONOTROPIC RECEPTOR 20A-RELATED"/>
    <property type="match status" value="1"/>
</dbReference>
<feature type="non-terminal residue" evidence="11">
    <location>
        <position position="1"/>
    </location>
</feature>
<gene>
    <name evidence="11" type="ORF">BDFB_001558</name>
</gene>
<evidence type="ECO:0000256" key="3">
    <source>
        <dbReference type="ARBA" id="ARBA00022475"/>
    </source>
</evidence>
<comment type="subcellular location">
    <subcellularLocation>
        <location evidence="1">Cell membrane</location>
        <topology evidence="1">Multi-pass membrane protein</topology>
    </subcellularLocation>
</comment>
<evidence type="ECO:0000256" key="7">
    <source>
        <dbReference type="ARBA" id="ARBA00023170"/>
    </source>
</evidence>
<accession>A0A482W5P4</accession>
<feature type="transmembrane region" description="Helical" evidence="9">
    <location>
        <begin position="623"/>
        <end position="644"/>
    </location>
</feature>
<proteinExistence type="inferred from homology"/>
<keyword evidence="5 9" id="KW-1133">Transmembrane helix</keyword>
<keyword evidence="12" id="KW-1185">Reference proteome</keyword>
<evidence type="ECO:0000256" key="4">
    <source>
        <dbReference type="ARBA" id="ARBA00022692"/>
    </source>
</evidence>
<feature type="domain" description="Ionotropic glutamate receptor C-terminal" evidence="10">
    <location>
        <begin position="234"/>
        <end position="332"/>
    </location>
</feature>
<evidence type="ECO:0000313" key="12">
    <source>
        <dbReference type="Proteomes" id="UP000292052"/>
    </source>
</evidence>
<keyword evidence="6 9" id="KW-0472">Membrane</keyword>
<evidence type="ECO:0000259" key="10">
    <source>
        <dbReference type="Pfam" id="PF00060"/>
    </source>
</evidence>
<dbReference type="EMBL" id="QDEB01026058">
    <property type="protein sequence ID" value="RZC40452.1"/>
    <property type="molecule type" value="Genomic_DNA"/>
</dbReference>
<dbReference type="InterPro" id="IPR052192">
    <property type="entry name" value="Insect_Ionotropic_Sensory_Rcpt"/>
</dbReference>